<keyword evidence="2" id="KW-0472">Membrane</keyword>
<name>A0ABP5P6R3_9ACTN</name>
<reference evidence="5" key="1">
    <citation type="journal article" date="2019" name="Int. J. Syst. Evol. Microbiol.">
        <title>The Global Catalogue of Microorganisms (GCM) 10K type strain sequencing project: providing services to taxonomists for standard genome sequencing and annotation.</title>
        <authorList>
            <consortium name="The Broad Institute Genomics Platform"/>
            <consortium name="The Broad Institute Genome Sequencing Center for Infectious Disease"/>
            <person name="Wu L."/>
            <person name="Ma J."/>
        </authorList>
    </citation>
    <scope>NUCLEOTIDE SEQUENCE [LARGE SCALE GENOMIC DNA]</scope>
    <source>
        <strain evidence="5">JCM 16114</strain>
    </source>
</reference>
<dbReference type="SMART" id="SM00530">
    <property type="entry name" value="HTH_XRE"/>
    <property type="match status" value="1"/>
</dbReference>
<dbReference type="PROSITE" id="PS50943">
    <property type="entry name" value="HTH_CROC1"/>
    <property type="match status" value="1"/>
</dbReference>
<proteinExistence type="predicted"/>
<evidence type="ECO:0000256" key="2">
    <source>
        <dbReference type="SAM" id="Phobius"/>
    </source>
</evidence>
<dbReference type="InterPro" id="IPR010982">
    <property type="entry name" value="Lambda_DNA-bd_dom_sf"/>
</dbReference>
<organism evidence="4 5">
    <name type="scientific">Nonomuraea monospora</name>
    <dbReference type="NCBI Taxonomy" id="568818"/>
    <lineage>
        <taxon>Bacteria</taxon>
        <taxon>Bacillati</taxon>
        <taxon>Actinomycetota</taxon>
        <taxon>Actinomycetes</taxon>
        <taxon>Streptosporangiales</taxon>
        <taxon>Streptosporangiaceae</taxon>
        <taxon>Nonomuraea</taxon>
    </lineage>
</organism>
<feature type="compositionally biased region" description="Basic residues" evidence="1">
    <location>
        <begin position="13"/>
        <end position="25"/>
    </location>
</feature>
<dbReference type="Proteomes" id="UP001499843">
    <property type="component" value="Unassembled WGS sequence"/>
</dbReference>
<dbReference type="Pfam" id="PF01381">
    <property type="entry name" value="HTH_3"/>
    <property type="match status" value="1"/>
</dbReference>
<evidence type="ECO:0000256" key="1">
    <source>
        <dbReference type="SAM" id="MobiDB-lite"/>
    </source>
</evidence>
<evidence type="ECO:0000313" key="4">
    <source>
        <dbReference type="EMBL" id="GAA2206240.1"/>
    </source>
</evidence>
<keyword evidence="2" id="KW-0812">Transmembrane</keyword>
<feature type="region of interest" description="Disordered" evidence="1">
    <location>
        <begin position="72"/>
        <end position="94"/>
    </location>
</feature>
<dbReference type="CDD" id="cd00093">
    <property type="entry name" value="HTH_XRE"/>
    <property type="match status" value="1"/>
</dbReference>
<feature type="domain" description="HTH cro/C1-type" evidence="3">
    <location>
        <begin position="101"/>
        <end position="155"/>
    </location>
</feature>
<gene>
    <name evidence="4" type="ORF">GCM10009850_016980</name>
</gene>
<dbReference type="SUPFAM" id="SSF47413">
    <property type="entry name" value="lambda repressor-like DNA-binding domains"/>
    <property type="match status" value="1"/>
</dbReference>
<accession>A0ABP5P6R3</accession>
<comment type="caution">
    <text evidence="4">The sequence shown here is derived from an EMBL/GenBank/DDBJ whole genome shotgun (WGS) entry which is preliminary data.</text>
</comment>
<protein>
    <recommendedName>
        <fullName evidence="3">HTH cro/C1-type domain-containing protein</fullName>
    </recommendedName>
</protein>
<keyword evidence="5" id="KW-1185">Reference proteome</keyword>
<evidence type="ECO:0000259" key="3">
    <source>
        <dbReference type="PROSITE" id="PS50943"/>
    </source>
</evidence>
<feature type="compositionally biased region" description="Low complexity" evidence="1">
    <location>
        <begin position="26"/>
        <end position="38"/>
    </location>
</feature>
<dbReference type="InterPro" id="IPR001387">
    <property type="entry name" value="Cro/C1-type_HTH"/>
</dbReference>
<sequence length="166" mass="17588">MVRVRSHLRRLRSGKVIHVRSHSRRTSGPSGSSGNSGTATSGLLWGGLAMMVVLGVLFGVFLATIGNPTPVASETEKTARPQPTAPATLPPGPEGAFAGKLREARMNTGLSRSEISALTGIAESTIDDFERALAVPSAETLKALSSAYRLSFDDWTALEITRSELR</sequence>
<dbReference type="Gene3D" id="1.10.260.40">
    <property type="entry name" value="lambda repressor-like DNA-binding domains"/>
    <property type="match status" value="1"/>
</dbReference>
<keyword evidence="2" id="KW-1133">Transmembrane helix</keyword>
<feature type="region of interest" description="Disordered" evidence="1">
    <location>
        <begin position="13"/>
        <end position="38"/>
    </location>
</feature>
<evidence type="ECO:0000313" key="5">
    <source>
        <dbReference type="Proteomes" id="UP001499843"/>
    </source>
</evidence>
<feature type="transmembrane region" description="Helical" evidence="2">
    <location>
        <begin position="43"/>
        <end position="65"/>
    </location>
</feature>
<dbReference type="EMBL" id="BAAAQX010000003">
    <property type="protein sequence ID" value="GAA2206240.1"/>
    <property type="molecule type" value="Genomic_DNA"/>
</dbReference>